<evidence type="ECO:0000256" key="1">
    <source>
        <dbReference type="ARBA" id="ARBA00009199"/>
    </source>
</evidence>
<dbReference type="GO" id="GO:0016874">
    <property type="term" value="F:ligase activity"/>
    <property type="evidence" value="ECO:0007669"/>
    <property type="project" value="UniProtKB-KW"/>
</dbReference>
<dbReference type="GO" id="GO:0016740">
    <property type="term" value="F:transferase activity"/>
    <property type="evidence" value="ECO:0007669"/>
    <property type="project" value="UniProtKB-KW"/>
</dbReference>
<dbReference type="EMBL" id="UGGO01000001">
    <property type="protein sequence ID" value="STQ45986.1"/>
    <property type="molecule type" value="Genomic_DNA"/>
</dbReference>
<keyword evidence="3" id="KW-0808">Transferase</keyword>
<dbReference type="EC" id="6.3.5.-" evidence="3"/>
<evidence type="ECO:0000313" key="4">
    <source>
        <dbReference type="Proteomes" id="UP000254304"/>
    </source>
</evidence>
<dbReference type="SUPFAM" id="SSF75304">
    <property type="entry name" value="Amidase signature (AS) enzymes"/>
    <property type="match status" value="1"/>
</dbReference>
<dbReference type="Proteomes" id="UP000254304">
    <property type="component" value="Unassembled WGS sequence"/>
</dbReference>
<accession>A0A377NJ42</accession>
<organism evidence="3 4">
    <name type="scientific">Ewingella americana</name>
    <dbReference type="NCBI Taxonomy" id="41202"/>
    <lineage>
        <taxon>Bacteria</taxon>
        <taxon>Pseudomonadati</taxon>
        <taxon>Pseudomonadota</taxon>
        <taxon>Gammaproteobacteria</taxon>
        <taxon>Enterobacterales</taxon>
        <taxon>Yersiniaceae</taxon>
        <taxon>Ewingella</taxon>
    </lineage>
</organism>
<comment type="similarity">
    <text evidence="1">Belongs to the amidase family.</text>
</comment>
<dbReference type="InterPro" id="IPR000120">
    <property type="entry name" value="Amidase"/>
</dbReference>
<evidence type="ECO:0000259" key="2">
    <source>
        <dbReference type="Pfam" id="PF01425"/>
    </source>
</evidence>
<dbReference type="PANTHER" id="PTHR11895">
    <property type="entry name" value="TRANSAMIDASE"/>
    <property type="match status" value="1"/>
</dbReference>
<dbReference type="PANTHER" id="PTHR11895:SF7">
    <property type="entry name" value="GLUTAMYL-TRNA(GLN) AMIDOTRANSFERASE SUBUNIT A, MITOCHONDRIAL"/>
    <property type="match status" value="1"/>
</dbReference>
<gene>
    <name evidence="3" type="primary">gatA_5</name>
    <name evidence="3" type="ORF">NCTC12157_03741</name>
</gene>
<dbReference type="InterPro" id="IPR036928">
    <property type="entry name" value="AS_sf"/>
</dbReference>
<evidence type="ECO:0000313" key="3">
    <source>
        <dbReference type="EMBL" id="STQ45986.1"/>
    </source>
</evidence>
<feature type="domain" description="Amidase" evidence="2">
    <location>
        <begin position="25"/>
        <end position="136"/>
    </location>
</feature>
<sequence>MNEILNFDAHKLARLIRQRELSAVEVTTASLEQMQQLEPTLHAFCTPTPELAMAQAEAIDLKLAKGETVGPLAGVPIAVKDLINTAGVKTTSGSFVYEHFIADEDDIVVERVRNAGAVILGKTTAPEFGYSGVATTRCSNRRATRGISAKLPVAPARVPAWHWRHVCAR</sequence>
<proteinExistence type="inferred from homology"/>
<dbReference type="InterPro" id="IPR023631">
    <property type="entry name" value="Amidase_dom"/>
</dbReference>
<dbReference type="Pfam" id="PF01425">
    <property type="entry name" value="Amidase"/>
    <property type="match status" value="1"/>
</dbReference>
<dbReference type="Gene3D" id="3.90.1300.10">
    <property type="entry name" value="Amidase signature (AS) domain"/>
    <property type="match status" value="1"/>
</dbReference>
<dbReference type="AlphaFoldDB" id="A0A377NJ42"/>
<keyword evidence="3" id="KW-0436">Ligase</keyword>
<name>A0A377NJ42_9GAMM</name>
<reference evidence="3 4" key="1">
    <citation type="submission" date="2018-06" db="EMBL/GenBank/DDBJ databases">
        <authorList>
            <consortium name="Pathogen Informatics"/>
            <person name="Doyle S."/>
        </authorList>
    </citation>
    <scope>NUCLEOTIDE SEQUENCE [LARGE SCALE GENOMIC DNA]</scope>
    <source>
        <strain evidence="3 4">NCTC12157</strain>
    </source>
</reference>
<protein>
    <submittedName>
        <fullName evidence="3">Glutamyl-tRNA(Gln) amidotransferase subunit A</fullName>
        <ecNumber evidence="3">6.3.5.-</ecNumber>
    </submittedName>
</protein>